<dbReference type="Proteomes" id="UP000663860">
    <property type="component" value="Unassembled WGS sequence"/>
</dbReference>
<feature type="transmembrane region" description="Helical" evidence="1">
    <location>
        <begin position="156"/>
        <end position="183"/>
    </location>
</feature>
<dbReference type="EMBL" id="CAJNOE010001389">
    <property type="protein sequence ID" value="CAF1418915.1"/>
    <property type="molecule type" value="Genomic_DNA"/>
</dbReference>
<accession>A0A820AM32</accession>
<comment type="caution">
    <text evidence="3">The sequence shown here is derived from an EMBL/GenBank/DDBJ whole genome shotgun (WGS) entry which is preliminary data.</text>
</comment>
<protein>
    <recommendedName>
        <fullName evidence="5">G protein-coupled receptor</fullName>
    </recommendedName>
</protein>
<proteinExistence type="predicted"/>
<feature type="transmembrane region" description="Helical" evidence="1">
    <location>
        <begin position="422"/>
        <end position="443"/>
    </location>
</feature>
<keyword evidence="1" id="KW-0472">Membrane</keyword>
<evidence type="ECO:0000313" key="4">
    <source>
        <dbReference type="Proteomes" id="UP000663868"/>
    </source>
</evidence>
<feature type="transmembrane region" description="Helical" evidence="1">
    <location>
        <begin position="279"/>
        <end position="297"/>
    </location>
</feature>
<sequence>MDSQRYSRNCGKSNYYYETIQIDVVTNGIYMIASKSIVDTYGYIYKNSFDPFNPSVNLILEDDDSCDGEQFRLTVNLLVNVKYILVVTTFYSDVTESFSIIVSGPTNTSVKRIIENHDECVIGGSCNVQIKGIGITLDDILRYEIKRNMTLKNQPLLVKMSVVLANVMFLMGLINGILSLLTFQNANLRKVGCGIYLLASSITSLLTIFMFTIKFWFVLLIQMNSSINISIRRGGCISIEPLLKLFLYFDTWLNACVAIERAIHVYQGIHFNKEKSKRLARWIIFILPFCITATIIHEPLHRDIFEHQVKDDLDKTKIIERNSWCAIQYSRAVQDYNTAILFVHLIGPFIANLFSALFIIFGTARQRSLAQTSQNYIAHIREQLGEHKQLVISPAILLILSIPRLIISLLSGCVKVSDKPWLYLSAYFISFTPAILVFIVFVIPSELYRKTLKQSLSTWQRRTRH</sequence>
<reference evidence="3" key="1">
    <citation type="submission" date="2021-02" db="EMBL/GenBank/DDBJ databases">
        <authorList>
            <person name="Nowell W R."/>
        </authorList>
    </citation>
    <scope>NUCLEOTIDE SEQUENCE</scope>
</reference>
<feature type="transmembrane region" description="Helical" evidence="1">
    <location>
        <begin position="339"/>
        <end position="361"/>
    </location>
</feature>
<dbReference type="EMBL" id="CAJOBB010007775">
    <property type="protein sequence ID" value="CAF4194157.1"/>
    <property type="molecule type" value="Genomic_DNA"/>
</dbReference>
<organism evidence="3 4">
    <name type="scientific">Adineta steineri</name>
    <dbReference type="NCBI Taxonomy" id="433720"/>
    <lineage>
        <taxon>Eukaryota</taxon>
        <taxon>Metazoa</taxon>
        <taxon>Spiralia</taxon>
        <taxon>Gnathifera</taxon>
        <taxon>Rotifera</taxon>
        <taxon>Eurotatoria</taxon>
        <taxon>Bdelloidea</taxon>
        <taxon>Adinetida</taxon>
        <taxon>Adinetidae</taxon>
        <taxon>Adineta</taxon>
    </lineage>
</organism>
<gene>
    <name evidence="2" type="ORF">IZO911_LOCUS40548</name>
    <name evidence="3" type="ORF">KXQ929_LOCUS39702</name>
</gene>
<evidence type="ECO:0000256" key="1">
    <source>
        <dbReference type="SAM" id="Phobius"/>
    </source>
</evidence>
<evidence type="ECO:0008006" key="5">
    <source>
        <dbReference type="Google" id="ProtNLM"/>
    </source>
</evidence>
<dbReference type="Proteomes" id="UP000663868">
    <property type="component" value="Unassembled WGS sequence"/>
</dbReference>
<dbReference type="Gene3D" id="1.20.1070.10">
    <property type="entry name" value="Rhodopsin 7-helix transmembrane proteins"/>
    <property type="match status" value="1"/>
</dbReference>
<evidence type="ECO:0000313" key="2">
    <source>
        <dbReference type="EMBL" id="CAF1418915.1"/>
    </source>
</evidence>
<keyword evidence="1" id="KW-0812">Transmembrane</keyword>
<dbReference type="SUPFAM" id="SSF81321">
    <property type="entry name" value="Family A G protein-coupled receptor-like"/>
    <property type="match status" value="1"/>
</dbReference>
<feature type="transmembrane region" description="Helical" evidence="1">
    <location>
        <begin position="390"/>
        <end position="410"/>
    </location>
</feature>
<evidence type="ECO:0000313" key="3">
    <source>
        <dbReference type="EMBL" id="CAF4194157.1"/>
    </source>
</evidence>
<feature type="transmembrane region" description="Helical" evidence="1">
    <location>
        <begin position="195"/>
        <end position="221"/>
    </location>
</feature>
<keyword evidence="1" id="KW-1133">Transmembrane helix</keyword>
<dbReference type="AlphaFoldDB" id="A0A820AM32"/>
<name>A0A820AM32_9BILA</name>